<dbReference type="Proteomes" id="UP001229346">
    <property type="component" value="Unassembled WGS sequence"/>
</dbReference>
<dbReference type="RefSeq" id="WP_307207480.1">
    <property type="nucleotide sequence ID" value="NZ_JAUSSU010000012.1"/>
</dbReference>
<comment type="caution">
    <text evidence="1">The sequence shown here is derived from an EMBL/GenBank/DDBJ whole genome shotgun (WGS) entry which is preliminary data.</text>
</comment>
<organism evidence="1 2">
    <name type="scientific">Paenibacillus harenae</name>
    <dbReference type="NCBI Taxonomy" id="306543"/>
    <lineage>
        <taxon>Bacteria</taxon>
        <taxon>Bacillati</taxon>
        <taxon>Bacillota</taxon>
        <taxon>Bacilli</taxon>
        <taxon>Bacillales</taxon>
        <taxon>Paenibacillaceae</taxon>
        <taxon>Paenibacillus</taxon>
    </lineage>
</organism>
<dbReference type="EMBL" id="JAUSSU010000012">
    <property type="protein sequence ID" value="MDQ0115653.1"/>
    <property type="molecule type" value="Genomic_DNA"/>
</dbReference>
<name>A0ABT9U7V9_PAEHA</name>
<accession>A0ABT9U7V9</accession>
<dbReference type="InterPro" id="IPR046064">
    <property type="entry name" value="DUF6022"/>
</dbReference>
<reference evidence="1 2" key="1">
    <citation type="submission" date="2023-07" db="EMBL/GenBank/DDBJ databases">
        <title>Sorghum-associated microbial communities from plants grown in Nebraska, USA.</title>
        <authorList>
            <person name="Schachtman D."/>
        </authorList>
    </citation>
    <scope>NUCLEOTIDE SEQUENCE [LARGE SCALE GENOMIC DNA]</scope>
    <source>
        <strain evidence="1 2">CC482</strain>
    </source>
</reference>
<protein>
    <submittedName>
        <fullName evidence="1">Uncharacterized protein</fullName>
    </submittedName>
</protein>
<sequence length="161" mass="18662">MSMLIETFKSTTMKMLATYCQQYMNANWENVWKQHLPETERIFAKNGDSAYGFFCIKLFHPLVAELAGAGLTPRPILPGSFVQSDERWGPPEDRERRFWSVICQTDGRELGTLVTRIFHDHTRLRIPRPPQIYSISVTDHTDIPDVIIQSEPNERKDGFYA</sequence>
<gene>
    <name evidence="1" type="ORF">J2T15_005120</name>
</gene>
<keyword evidence="2" id="KW-1185">Reference proteome</keyword>
<evidence type="ECO:0000313" key="1">
    <source>
        <dbReference type="EMBL" id="MDQ0115653.1"/>
    </source>
</evidence>
<proteinExistence type="predicted"/>
<evidence type="ECO:0000313" key="2">
    <source>
        <dbReference type="Proteomes" id="UP001229346"/>
    </source>
</evidence>
<dbReference type="Pfam" id="PF19486">
    <property type="entry name" value="DUF6022"/>
    <property type="match status" value="1"/>
</dbReference>